<name>A0A812RYA1_9DINO</name>
<protein>
    <recommendedName>
        <fullName evidence="3">Peptidase M23 domain-containing protein</fullName>
    </recommendedName>
</protein>
<evidence type="ECO:0000313" key="2">
    <source>
        <dbReference type="Proteomes" id="UP000604046"/>
    </source>
</evidence>
<dbReference type="AlphaFoldDB" id="A0A812RYA1"/>
<sequence>MGVLAVVAIFDDFMAQTVVMTHQAHWGERQLATMFAHVVPVPGLAPGQVCCPGRQVAAVAASRTTAPPHLHLSLLAAPAAFPWMSLQGWPDTSDAGEIATFRVHGAGGELGVGVCRFEV</sequence>
<gene>
    <name evidence="1" type="ORF">SNAT2548_LOCUS25215</name>
</gene>
<organism evidence="1 2">
    <name type="scientific">Symbiodinium natans</name>
    <dbReference type="NCBI Taxonomy" id="878477"/>
    <lineage>
        <taxon>Eukaryota</taxon>
        <taxon>Sar</taxon>
        <taxon>Alveolata</taxon>
        <taxon>Dinophyceae</taxon>
        <taxon>Suessiales</taxon>
        <taxon>Symbiodiniaceae</taxon>
        <taxon>Symbiodinium</taxon>
    </lineage>
</organism>
<dbReference type="OrthoDB" id="416839at2759"/>
<evidence type="ECO:0008006" key="3">
    <source>
        <dbReference type="Google" id="ProtNLM"/>
    </source>
</evidence>
<comment type="caution">
    <text evidence="1">The sequence shown here is derived from an EMBL/GenBank/DDBJ whole genome shotgun (WGS) entry which is preliminary data.</text>
</comment>
<dbReference type="Proteomes" id="UP000604046">
    <property type="component" value="Unassembled WGS sequence"/>
</dbReference>
<reference evidence="1" key="1">
    <citation type="submission" date="2021-02" db="EMBL/GenBank/DDBJ databases">
        <authorList>
            <person name="Dougan E. K."/>
            <person name="Rhodes N."/>
            <person name="Thang M."/>
            <person name="Chan C."/>
        </authorList>
    </citation>
    <scope>NUCLEOTIDE SEQUENCE</scope>
</reference>
<accession>A0A812RYA1</accession>
<proteinExistence type="predicted"/>
<dbReference type="EMBL" id="CAJNDS010002383">
    <property type="protein sequence ID" value="CAE7456768.1"/>
    <property type="molecule type" value="Genomic_DNA"/>
</dbReference>
<evidence type="ECO:0000313" key="1">
    <source>
        <dbReference type="EMBL" id="CAE7456768.1"/>
    </source>
</evidence>
<keyword evidence="2" id="KW-1185">Reference proteome</keyword>